<organism evidence="1">
    <name type="scientific">Siphoviridae sp. ctfrT39</name>
    <dbReference type="NCBI Taxonomy" id="2825598"/>
    <lineage>
        <taxon>Viruses</taxon>
        <taxon>Duplodnaviria</taxon>
        <taxon>Heunggongvirae</taxon>
        <taxon>Uroviricota</taxon>
        <taxon>Caudoviricetes</taxon>
    </lineage>
</organism>
<dbReference type="EMBL" id="BK016120">
    <property type="protein sequence ID" value="DAF96762.1"/>
    <property type="molecule type" value="Genomic_DNA"/>
</dbReference>
<sequence length="79" mass="9363">MHSPIYPLQRCGYVLGQKRGSLNRLHRVLGNRYSLTPLPDGCVGRFYLLYPRFQETDGRRWSISDRENHRDKSHISFRS</sequence>
<protein>
    <submittedName>
        <fullName evidence="1">Uncharacterized protein</fullName>
    </submittedName>
</protein>
<accession>A0A8S5UQS6</accession>
<name>A0A8S5UQS6_9CAUD</name>
<reference evidence="1" key="1">
    <citation type="journal article" date="2021" name="Proc. Natl. Acad. Sci. U.S.A.">
        <title>A Catalog of Tens of Thousands of Viruses from Human Metagenomes Reveals Hidden Associations with Chronic Diseases.</title>
        <authorList>
            <person name="Tisza M.J."/>
            <person name="Buck C.B."/>
        </authorList>
    </citation>
    <scope>NUCLEOTIDE SEQUENCE</scope>
    <source>
        <strain evidence="1">CtfrT39</strain>
    </source>
</reference>
<proteinExistence type="predicted"/>
<evidence type="ECO:0000313" key="1">
    <source>
        <dbReference type="EMBL" id="DAF96762.1"/>
    </source>
</evidence>